<dbReference type="RefSeq" id="WP_131001415.1">
    <property type="nucleotide sequence ID" value="NZ_JBHSZR010000002.1"/>
</dbReference>
<dbReference type="EMBL" id="SIUB01000001">
    <property type="protein sequence ID" value="TBN55164.1"/>
    <property type="molecule type" value="Genomic_DNA"/>
</dbReference>
<reference evidence="2 3" key="1">
    <citation type="submission" date="2019-02" db="EMBL/GenBank/DDBJ databases">
        <title>Hansschlegelia quercus sp. nov., a novel methylotrophic bacterium from buds of oak (Quercus robur L.).</title>
        <authorList>
            <person name="Agafonova N.V."/>
            <person name="Kaparullina E.N."/>
            <person name="Grouzdev D.S."/>
            <person name="Doronina N.V."/>
        </authorList>
    </citation>
    <scope>NUCLEOTIDE SEQUENCE [LARGE SCALE GENOMIC DNA]</scope>
    <source>
        <strain evidence="2 3">Dub</strain>
    </source>
</reference>
<evidence type="ECO:0000313" key="3">
    <source>
        <dbReference type="Proteomes" id="UP000291613"/>
    </source>
</evidence>
<dbReference type="AlphaFoldDB" id="A0A4Q9GQS9"/>
<feature type="region of interest" description="Disordered" evidence="1">
    <location>
        <begin position="43"/>
        <end position="72"/>
    </location>
</feature>
<accession>A0A4Q9GQS9</accession>
<organism evidence="2 3">
    <name type="scientific">Hansschlegelia quercus</name>
    <dbReference type="NCBI Taxonomy" id="2528245"/>
    <lineage>
        <taxon>Bacteria</taxon>
        <taxon>Pseudomonadati</taxon>
        <taxon>Pseudomonadota</taxon>
        <taxon>Alphaproteobacteria</taxon>
        <taxon>Hyphomicrobiales</taxon>
        <taxon>Methylopilaceae</taxon>
        <taxon>Hansschlegelia</taxon>
    </lineage>
</organism>
<feature type="compositionally biased region" description="Basic and acidic residues" evidence="1">
    <location>
        <begin position="61"/>
        <end position="72"/>
    </location>
</feature>
<keyword evidence="3" id="KW-1185">Reference proteome</keyword>
<proteinExistence type="predicted"/>
<evidence type="ECO:0000313" key="2">
    <source>
        <dbReference type="EMBL" id="TBN55164.1"/>
    </source>
</evidence>
<comment type="caution">
    <text evidence="2">The sequence shown here is derived from an EMBL/GenBank/DDBJ whole genome shotgun (WGS) entry which is preliminary data.</text>
</comment>
<dbReference type="OrthoDB" id="515321at2"/>
<sequence length="72" mass="7986">MLTVKTRVQIVDGRLEAKLPASVPSGEHEAVIVIDTAETPKPFDMSRFPIDDGPWDGSISLRREDMYGDDGR</sequence>
<gene>
    <name evidence="2" type="ORF">EYR15_03225</name>
</gene>
<evidence type="ECO:0000256" key="1">
    <source>
        <dbReference type="SAM" id="MobiDB-lite"/>
    </source>
</evidence>
<dbReference type="Proteomes" id="UP000291613">
    <property type="component" value="Unassembled WGS sequence"/>
</dbReference>
<protein>
    <submittedName>
        <fullName evidence="2">Uncharacterized protein</fullName>
    </submittedName>
</protein>
<name>A0A4Q9GQS9_9HYPH</name>